<protein>
    <submittedName>
        <fullName evidence="2">Uncharacterized protein</fullName>
    </submittedName>
</protein>
<dbReference type="Proteomes" id="UP000837857">
    <property type="component" value="Chromosome 27"/>
</dbReference>
<evidence type="ECO:0000313" key="2">
    <source>
        <dbReference type="EMBL" id="CAH2060926.1"/>
    </source>
</evidence>
<feature type="region of interest" description="Disordered" evidence="1">
    <location>
        <begin position="27"/>
        <end position="48"/>
    </location>
</feature>
<evidence type="ECO:0000256" key="1">
    <source>
        <dbReference type="SAM" id="MobiDB-lite"/>
    </source>
</evidence>
<reference evidence="2" key="1">
    <citation type="submission" date="2022-03" db="EMBL/GenBank/DDBJ databases">
        <authorList>
            <person name="Martin H S."/>
        </authorList>
    </citation>
    <scope>NUCLEOTIDE SEQUENCE</scope>
</reference>
<proteinExistence type="predicted"/>
<feature type="region of interest" description="Disordered" evidence="1">
    <location>
        <begin position="141"/>
        <end position="173"/>
    </location>
</feature>
<keyword evidence="3" id="KW-1185">Reference proteome</keyword>
<feature type="compositionally biased region" description="Basic and acidic residues" evidence="1">
    <location>
        <begin position="160"/>
        <end position="173"/>
    </location>
</feature>
<dbReference type="EMBL" id="OW152839">
    <property type="protein sequence ID" value="CAH2060926.1"/>
    <property type="molecule type" value="Genomic_DNA"/>
</dbReference>
<feature type="compositionally biased region" description="Basic residues" evidence="1">
    <location>
        <begin position="30"/>
        <end position="40"/>
    </location>
</feature>
<gene>
    <name evidence="2" type="ORF">IPOD504_LOCUS11237</name>
</gene>
<feature type="non-terminal residue" evidence="2">
    <location>
        <position position="1"/>
    </location>
</feature>
<evidence type="ECO:0000313" key="3">
    <source>
        <dbReference type="Proteomes" id="UP000837857"/>
    </source>
</evidence>
<name>A0ABN8IPF9_9NEOP</name>
<accession>A0ABN8IPF9</accession>
<organism evidence="2 3">
    <name type="scientific">Iphiclides podalirius</name>
    <name type="common">scarce swallowtail</name>
    <dbReference type="NCBI Taxonomy" id="110791"/>
    <lineage>
        <taxon>Eukaryota</taxon>
        <taxon>Metazoa</taxon>
        <taxon>Ecdysozoa</taxon>
        <taxon>Arthropoda</taxon>
        <taxon>Hexapoda</taxon>
        <taxon>Insecta</taxon>
        <taxon>Pterygota</taxon>
        <taxon>Neoptera</taxon>
        <taxon>Endopterygota</taxon>
        <taxon>Lepidoptera</taxon>
        <taxon>Glossata</taxon>
        <taxon>Ditrysia</taxon>
        <taxon>Papilionoidea</taxon>
        <taxon>Papilionidae</taxon>
        <taxon>Papilioninae</taxon>
        <taxon>Iphiclides</taxon>
    </lineage>
</organism>
<sequence>MRPKLVLPVSQSALAINLVPAPSTAPLRRATLHKSPRPPPRRGALFSGADTGVDETRRVTKLRSLTTPDSWCVKSLLLYDVTSDLMIRKVSLTAIGERDRVLHLTAASSNSSRPLLEIIKASGQIPYGRLNYAPNKGSMLMSDGCSEHSQRNAKTRKRRLAGERDSTRQPHGS</sequence>